<organism evidence="2">
    <name type="scientific">Ruegeria sp. PrR005</name>
    <dbReference type="NCBI Taxonomy" id="2706882"/>
    <lineage>
        <taxon>Bacteria</taxon>
        <taxon>Pseudomonadati</taxon>
        <taxon>Pseudomonadota</taxon>
        <taxon>Alphaproteobacteria</taxon>
        <taxon>Rhodobacterales</taxon>
        <taxon>Roseobacteraceae</taxon>
        <taxon>Ruegeria</taxon>
    </lineage>
</organism>
<dbReference type="EMBL" id="JAAGOX010000007">
    <property type="protein sequence ID" value="NDW44288.1"/>
    <property type="molecule type" value="Genomic_DNA"/>
</dbReference>
<proteinExistence type="predicted"/>
<reference evidence="2" key="1">
    <citation type="submission" date="2020-02" db="EMBL/GenBank/DDBJ databases">
        <title>Delineation of the pyrene-degrading pathway in Roseobacter clade bacteria by genomic analysis.</title>
        <authorList>
            <person name="Zhou H."/>
            <person name="Wang H."/>
        </authorList>
    </citation>
    <scope>NUCLEOTIDE SEQUENCE</scope>
    <source>
        <strain evidence="2">PrR005</strain>
    </source>
</reference>
<protein>
    <submittedName>
        <fullName evidence="2">Uncharacterized protein</fullName>
    </submittedName>
</protein>
<feature type="signal peptide" evidence="1">
    <location>
        <begin position="1"/>
        <end position="26"/>
    </location>
</feature>
<dbReference type="AlphaFoldDB" id="A0A6B2NLR9"/>
<feature type="chain" id="PRO_5025353783" evidence="1">
    <location>
        <begin position="27"/>
        <end position="143"/>
    </location>
</feature>
<name>A0A6B2NLR9_9RHOB</name>
<evidence type="ECO:0000256" key="1">
    <source>
        <dbReference type="SAM" id="SignalP"/>
    </source>
</evidence>
<evidence type="ECO:0000313" key="2">
    <source>
        <dbReference type="EMBL" id="NDW44288.1"/>
    </source>
</evidence>
<comment type="caution">
    <text evidence="2">The sequence shown here is derived from an EMBL/GenBank/DDBJ whole genome shotgun (WGS) entry which is preliminary data.</text>
</comment>
<dbReference type="RefSeq" id="WP_164128274.1">
    <property type="nucleotide sequence ID" value="NZ_JAAGOX010000007.1"/>
</dbReference>
<dbReference type="PROSITE" id="PS51257">
    <property type="entry name" value="PROKAR_LIPOPROTEIN"/>
    <property type="match status" value="1"/>
</dbReference>
<accession>A0A6B2NLR9</accession>
<gene>
    <name evidence="2" type="ORF">G0P99_04910</name>
</gene>
<keyword evidence="1" id="KW-0732">Signal</keyword>
<sequence>MPLPRHLFSVFAVTVAACGLASSVSAANPVKQHNSNAVWFENWTGLTNATLVVSSPDGKITTITAPSGTPVFQLSGAEVLDGIYRFELQAASDERVKIVNPIDNGRGDAQSDSHAKPFLMNGSFTVSRGVIITPEEISESDSN</sequence>